<protein>
    <recommendedName>
        <fullName evidence="4">Zn(2)-C6 fungal-type domain-containing protein</fullName>
    </recommendedName>
</protein>
<feature type="compositionally biased region" description="Basic and acidic residues" evidence="1">
    <location>
        <begin position="150"/>
        <end position="163"/>
    </location>
</feature>
<evidence type="ECO:0000256" key="1">
    <source>
        <dbReference type="SAM" id="MobiDB-lite"/>
    </source>
</evidence>
<proteinExistence type="predicted"/>
<feature type="compositionally biased region" description="Low complexity" evidence="1">
    <location>
        <begin position="130"/>
        <end position="140"/>
    </location>
</feature>
<dbReference type="GO" id="GO:0000981">
    <property type="term" value="F:DNA-binding transcription factor activity, RNA polymerase II-specific"/>
    <property type="evidence" value="ECO:0007669"/>
    <property type="project" value="InterPro"/>
</dbReference>
<dbReference type="HOGENOM" id="CLU_1102607_0_0_1"/>
<name>A0A074YIQ4_AURSE</name>
<dbReference type="GeneID" id="25364201"/>
<feature type="compositionally biased region" description="Basic and acidic residues" evidence="1">
    <location>
        <begin position="1"/>
        <end position="10"/>
    </location>
</feature>
<feature type="region of interest" description="Disordered" evidence="1">
    <location>
        <begin position="118"/>
        <end position="189"/>
    </location>
</feature>
<evidence type="ECO:0008006" key="4">
    <source>
        <dbReference type="Google" id="ProtNLM"/>
    </source>
</evidence>
<organism evidence="2 3">
    <name type="scientific">Aureobasidium subglaciale (strain EXF-2481)</name>
    <name type="common">Aureobasidium pullulans var. subglaciale</name>
    <dbReference type="NCBI Taxonomy" id="1043005"/>
    <lineage>
        <taxon>Eukaryota</taxon>
        <taxon>Fungi</taxon>
        <taxon>Dikarya</taxon>
        <taxon>Ascomycota</taxon>
        <taxon>Pezizomycotina</taxon>
        <taxon>Dothideomycetes</taxon>
        <taxon>Dothideomycetidae</taxon>
        <taxon>Dothideales</taxon>
        <taxon>Saccotheciaceae</taxon>
        <taxon>Aureobasidium</taxon>
    </lineage>
</organism>
<dbReference type="SUPFAM" id="SSF57701">
    <property type="entry name" value="Zn2/Cys6 DNA-binding domain"/>
    <property type="match status" value="1"/>
</dbReference>
<feature type="region of interest" description="Disordered" evidence="1">
    <location>
        <begin position="38"/>
        <end position="58"/>
    </location>
</feature>
<dbReference type="AlphaFoldDB" id="A0A074YIQ4"/>
<dbReference type="EMBL" id="KL584763">
    <property type="protein sequence ID" value="KEQ93972.1"/>
    <property type="molecule type" value="Genomic_DNA"/>
</dbReference>
<gene>
    <name evidence="2" type="ORF">AUEXF2481DRAFT_30530</name>
</gene>
<dbReference type="Proteomes" id="UP000030641">
    <property type="component" value="Unassembled WGS sequence"/>
</dbReference>
<feature type="region of interest" description="Disordered" evidence="1">
    <location>
        <begin position="1"/>
        <end position="22"/>
    </location>
</feature>
<dbReference type="InParanoid" id="A0A074YIQ4"/>
<dbReference type="GO" id="GO:0008270">
    <property type="term" value="F:zinc ion binding"/>
    <property type="evidence" value="ECO:0007669"/>
    <property type="project" value="InterPro"/>
</dbReference>
<evidence type="ECO:0000313" key="2">
    <source>
        <dbReference type="EMBL" id="KEQ93972.1"/>
    </source>
</evidence>
<sequence>MSWSLEDIRRAPSHQQTPEVTEAHPIFIAPYYASITHDMTNPSKSEVSQDENVSKKSPKWIEVEDLKAYYATHDPPGRKYPAPTDAEFEDFHIDASAGIIQDDGPTAGQMKEAARLARKPSGKSIVKSGAQADAKAAVTAKPPMTNTKKVAYEGKGKGKKVESSDEEDEEEEGEEEDEKMEPKEDPNAKRYKNCNECYWSKVKCEPSEESGDDGARICERCVEKDLQCHISIVGTRPVARPSWSPAPRVRPA</sequence>
<dbReference type="RefSeq" id="XP_013342501.1">
    <property type="nucleotide sequence ID" value="XM_013487047.1"/>
</dbReference>
<feature type="compositionally biased region" description="Acidic residues" evidence="1">
    <location>
        <begin position="164"/>
        <end position="179"/>
    </location>
</feature>
<evidence type="ECO:0000313" key="3">
    <source>
        <dbReference type="Proteomes" id="UP000030641"/>
    </source>
</evidence>
<accession>A0A074YIQ4</accession>
<keyword evidence="3" id="KW-1185">Reference proteome</keyword>
<dbReference type="InterPro" id="IPR036864">
    <property type="entry name" value="Zn2-C6_fun-type_DNA-bd_sf"/>
</dbReference>
<dbReference type="OrthoDB" id="10513082at2759"/>
<reference evidence="2 3" key="1">
    <citation type="journal article" date="2014" name="BMC Genomics">
        <title>Genome sequencing of four Aureobasidium pullulans varieties: biotechnological potential, stress tolerance, and description of new species.</title>
        <authorList>
            <person name="Gostin Ar C."/>
            <person name="Ohm R.A."/>
            <person name="Kogej T."/>
            <person name="Sonjak S."/>
            <person name="Turk M."/>
            <person name="Zajc J."/>
            <person name="Zalar P."/>
            <person name="Grube M."/>
            <person name="Sun H."/>
            <person name="Han J."/>
            <person name="Sharma A."/>
            <person name="Chiniquy J."/>
            <person name="Ngan C.Y."/>
            <person name="Lipzen A."/>
            <person name="Barry K."/>
            <person name="Grigoriev I.V."/>
            <person name="Gunde-Cimerman N."/>
        </authorList>
    </citation>
    <scope>NUCLEOTIDE SEQUENCE [LARGE SCALE GENOMIC DNA]</scope>
    <source>
        <strain evidence="2 3">EXF-2481</strain>
    </source>
</reference>